<feature type="region of interest" description="Disordered" evidence="11">
    <location>
        <begin position="1"/>
        <end position="113"/>
    </location>
</feature>
<sequence>MDTMRPLPRRPLPPLDGATPSESAGLESTKVSEPRPKKRSPRRKQTRSPELLESEQPSQRSLPELEQGDTDQRAASANVSTTSKAARARRRQANRKASRSPRDQPQVISNGNAITNILSDEDIVPVDRLDDMVSMTNLPGIAKHNGNSQAQEKVYVQTNSGFTSHTKDWLQTRQLNAAKNAQEGGEQLAVTKSSDVALSFHRGFLFFTLLIHGILAGLAVWEVVVAFIINGQGNTEFMQLYQTIALPLQTAFYIAVVLCFVSAMDRFNFAKYGRNFFQSLAKVDGKAWMIVLYFISLMFNIGLTGLDDWLATANIPTNSTLTSTFLTANLDDSITKWHAINVIRALFALLGWALIAFHPETDNTSHGELFGDFETNNSR</sequence>
<organism evidence="13">
    <name type="scientific">Phallusia mammillata</name>
    <dbReference type="NCBI Taxonomy" id="59560"/>
    <lineage>
        <taxon>Eukaryota</taxon>
        <taxon>Metazoa</taxon>
        <taxon>Chordata</taxon>
        <taxon>Tunicata</taxon>
        <taxon>Ascidiacea</taxon>
        <taxon>Phlebobranchia</taxon>
        <taxon>Ascidiidae</taxon>
        <taxon>Phallusia</taxon>
    </lineage>
</organism>
<gene>
    <name evidence="13" type="primary">Tmem237</name>
</gene>
<comment type="function">
    <text evidence="10">Component of the transition zone in primary cilia. Required for ciliogenesis.</text>
</comment>
<comment type="subcellular location">
    <subcellularLocation>
        <location evidence="1">Cell projection</location>
        <location evidence="1">Cilium</location>
    </subcellularLocation>
    <subcellularLocation>
        <location evidence="2">Membrane</location>
        <topology evidence="2">Multi-pass membrane protein</topology>
    </subcellularLocation>
</comment>
<dbReference type="Pfam" id="PF15383">
    <property type="entry name" value="TMEM237"/>
    <property type="match status" value="1"/>
</dbReference>
<feature type="transmembrane region" description="Helical" evidence="12">
    <location>
        <begin position="337"/>
        <end position="357"/>
    </location>
</feature>
<accession>A0A6F9DVC5</accession>
<keyword evidence="6 12" id="KW-1133">Transmembrane helix</keyword>
<reference evidence="13" key="1">
    <citation type="submission" date="2020-04" db="EMBL/GenBank/DDBJ databases">
        <authorList>
            <person name="Neveu A P."/>
        </authorList>
    </citation>
    <scope>NUCLEOTIDE SEQUENCE</scope>
    <source>
        <tissue evidence="13">Whole embryo</tissue>
    </source>
</reference>
<evidence type="ECO:0000256" key="1">
    <source>
        <dbReference type="ARBA" id="ARBA00004138"/>
    </source>
</evidence>
<dbReference type="InterPro" id="IPR029409">
    <property type="entry name" value="TMEM237"/>
</dbReference>
<dbReference type="EMBL" id="LR791217">
    <property type="protein sequence ID" value="CAB3267079.1"/>
    <property type="molecule type" value="mRNA"/>
</dbReference>
<feature type="transmembrane region" description="Helical" evidence="12">
    <location>
        <begin position="241"/>
        <end position="264"/>
    </location>
</feature>
<dbReference type="PANTHER" id="PTHR28388:SF1">
    <property type="entry name" value="TRANSMEMBRANE PROTEIN 237"/>
    <property type="match status" value="1"/>
</dbReference>
<evidence type="ECO:0000256" key="3">
    <source>
        <dbReference type="ARBA" id="ARBA00008783"/>
    </source>
</evidence>
<evidence type="ECO:0000256" key="7">
    <source>
        <dbReference type="ARBA" id="ARBA00023069"/>
    </source>
</evidence>
<dbReference type="GO" id="GO:0016020">
    <property type="term" value="C:membrane"/>
    <property type="evidence" value="ECO:0007669"/>
    <property type="project" value="UniProtKB-SubCell"/>
</dbReference>
<evidence type="ECO:0000256" key="4">
    <source>
        <dbReference type="ARBA" id="ARBA00022692"/>
    </source>
</evidence>
<evidence type="ECO:0000313" key="13">
    <source>
        <dbReference type="EMBL" id="CAB3267079.1"/>
    </source>
</evidence>
<keyword evidence="5" id="KW-0970">Cilium biogenesis/degradation</keyword>
<feature type="compositionally biased region" description="Basic residues" evidence="11">
    <location>
        <begin position="36"/>
        <end position="46"/>
    </location>
</feature>
<keyword evidence="7" id="KW-0969">Cilium</keyword>
<dbReference type="GO" id="GO:0035869">
    <property type="term" value="C:ciliary transition zone"/>
    <property type="evidence" value="ECO:0007669"/>
    <property type="project" value="TreeGrafter"/>
</dbReference>
<proteinExistence type="evidence at transcript level"/>
<keyword evidence="9" id="KW-0966">Cell projection</keyword>
<feature type="compositionally biased region" description="Basic residues" evidence="11">
    <location>
        <begin position="86"/>
        <end position="99"/>
    </location>
</feature>
<evidence type="ECO:0000256" key="12">
    <source>
        <dbReference type="SAM" id="Phobius"/>
    </source>
</evidence>
<keyword evidence="8 12" id="KW-0472">Membrane</keyword>
<evidence type="ECO:0000256" key="6">
    <source>
        <dbReference type="ARBA" id="ARBA00022989"/>
    </source>
</evidence>
<protein>
    <submittedName>
        <fullName evidence="13">Transmembrane protein 237</fullName>
    </submittedName>
</protein>
<dbReference type="AlphaFoldDB" id="A0A6F9DVC5"/>
<dbReference type="GO" id="GO:0060271">
    <property type="term" value="P:cilium assembly"/>
    <property type="evidence" value="ECO:0007669"/>
    <property type="project" value="TreeGrafter"/>
</dbReference>
<name>A0A6F9DVC5_9ASCI</name>
<evidence type="ECO:0000256" key="5">
    <source>
        <dbReference type="ARBA" id="ARBA00022794"/>
    </source>
</evidence>
<keyword evidence="4 12" id="KW-0812">Transmembrane</keyword>
<feature type="transmembrane region" description="Helical" evidence="12">
    <location>
        <begin position="204"/>
        <end position="229"/>
    </location>
</feature>
<evidence type="ECO:0000256" key="10">
    <source>
        <dbReference type="ARBA" id="ARBA00025631"/>
    </source>
</evidence>
<feature type="transmembrane region" description="Helical" evidence="12">
    <location>
        <begin position="285"/>
        <end position="303"/>
    </location>
</feature>
<dbReference type="PANTHER" id="PTHR28388">
    <property type="entry name" value="TRANSMEMBRANE PROTEIN 237"/>
    <property type="match status" value="1"/>
</dbReference>
<evidence type="ECO:0000256" key="11">
    <source>
        <dbReference type="SAM" id="MobiDB-lite"/>
    </source>
</evidence>
<comment type="similarity">
    <text evidence="3">Belongs to the TMEM237 family.</text>
</comment>
<evidence type="ECO:0000256" key="2">
    <source>
        <dbReference type="ARBA" id="ARBA00004141"/>
    </source>
</evidence>
<evidence type="ECO:0000256" key="9">
    <source>
        <dbReference type="ARBA" id="ARBA00023273"/>
    </source>
</evidence>
<evidence type="ECO:0000256" key="8">
    <source>
        <dbReference type="ARBA" id="ARBA00023136"/>
    </source>
</evidence>